<organism evidence="4 5">
    <name type="scientific">Paramecium sonneborni</name>
    <dbReference type="NCBI Taxonomy" id="65129"/>
    <lineage>
        <taxon>Eukaryota</taxon>
        <taxon>Sar</taxon>
        <taxon>Alveolata</taxon>
        <taxon>Ciliophora</taxon>
        <taxon>Intramacronucleata</taxon>
        <taxon>Oligohymenophorea</taxon>
        <taxon>Peniculida</taxon>
        <taxon>Parameciidae</taxon>
        <taxon>Paramecium</taxon>
    </lineage>
</organism>
<reference evidence="4" key="1">
    <citation type="submission" date="2021-01" db="EMBL/GenBank/DDBJ databases">
        <authorList>
            <consortium name="Genoscope - CEA"/>
            <person name="William W."/>
        </authorList>
    </citation>
    <scope>NUCLEOTIDE SEQUENCE</scope>
</reference>
<dbReference type="OrthoDB" id="10266662at2759"/>
<keyword evidence="5" id="KW-1185">Reference proteome</keyword>
<accession>A0A8S1KH55</accession>
<dbReference type="Proteomes" id="UP000692954">
    <property type="component" value="Unassembled WGS sequence"/>
</dbReference>
<gene>
    <name evidence="4" type="ORF">PSON_ATCC_30995.1.T0080508</name>
</gene>
<dbReference type="EMBL" id="CAJJDN010000008">
    <property type="protein sequence ID" value="CAD8054860.1"/>
    <property type="molecule type" value="Genomic_DNA"/>
</dbReference>
<evidence type="ECO:0000256" key="3">
    <source>
        <dbReference type="ARBA" id="ARBA00023242"/>
    </source>
</evidence>
<dbReference type="Pfam" id="PF03715">
    <property type="entry name" value="Noc2"/>
    <property type="match status" value="1"/>
</dbReference>
<comment type="caution">
    <text evidence="4">The sequence shown here is derived from an EMBL/GenBank/DDBJ whole genome shotgun (WGS) entry which is preliminary data.</text>
</comment>
<evidence type="ECO:0000256" key="1">
    <source>
        <dbReference type="ARBA" id="ARBA00004123"/>
    </source>
</evidence>
<dbReference type="GO" id="GO:0005654">
    <property type="term" value="C:nucleoplasm"/>
    <property type="evidence" value="ECO:0007669"/>
    <property type="project" value="TreeGrafter"/>
</dbReference>
<comment type="similarity">
    <text evidence="2">Belongs to the NOC2 family.</text>
</comment>
<comment type="subcellular location">
    <subcellularLocation>
        <location evidence="1">Nucleus</location>
    </subcellularLocation>
</comment>
<protein>
    <submittedName>
        <fullName evidence="4">Uncharacterized protein</fullName>
    </submittedName>
</protein>
<evidence type="ECO:0000256" key="2">
    <source>
        <dbReference type="ARBA" id="ARBA00005907"/>
    </source>
</evidence>
<dbReference type="GO" id="GO:0030690">
    <property type="term" value="C:Noc1p-Noc2p complex"/>
    <property type="evidence" value="ECO:0007669"/>
    <property type="project" value="TreeGrafter"/>
</dbReference>
<dbReference type="GO" id="GO:0030691">
    <property type="term" value="C:Noc2p-Noc3p complex"/>
    <property type="evidence" value="ECO:0007669"/>
    <property type="project" value="TreeGrafter"/>
</dbReference>
<dbReference type="PANTHER" id="PTHR12687:SF4">
    <property type="entry name" value="NUCLEOLAR COMPLEX PROTEIN 2 HOMOLOG"/>
    <property type="match status" value="1"/>
</dbReference>
<evidence type="ECO:0000313" key="4">
    <source>
        <dbReference type="EMBL" id="CAD8054860.1"/>
    </source>
</evidence>
<dbReference type="GO" id="GO:0042273">
    <property type="term" value="P:ribosomal large subunit biogenesis"/>
    <property type="evidence" value="ECO:0007669"/>
    <property type="project" value="TreeGrafter"/>
</dbReference>
<dbReference type="PANTHER" id="PTHR12687">
    <property type="entry name" value="NUCLEOLAR COMPLEX 2 AND RAD4-RELATED"/>
    <property type="match status" value="1"/>
</dbReference>
<proteinExistence type="inferred from homology"/>
<sequence length="112" mass="13001">MQYEPGLSSSLLEFIKIRETSISKNQQNIQSIYNQQTLNVHKSWAQVICTHKRENQQADLIPPFNQIVQSVLNLYPCVDNYFLQLELIEILIKVQQGCIGLTKICQMIFLEC</sequence>
<dbReference type="GO" id="GO:0005730">
    <property type="term" value="C:nucleolus"/>
    <property type="evidence" value="ECO:0007669"/>
    <property type="project" value="TreeGrafter"/>
</dbReference>
<dbReference type="InterPro" id="IPR005343">
    <property type="entry name" value="Noc2"/>
</dbReference>
<name>A0A8S1KH55_9CILI</name>
<dbReference type="AlphaFoldDB" id="A0A8S1KH55"/>
<evidence type="ECO:0000313" key="5">
    <source>
        <dbReference type="Proteomes" id="UP000692954"/>
    </source>
</evidence>
<keyword evidence="3" id="KW-0539">Nucleus</keyword>